<dbReference type="GO" id="GO:0030288">
    <property type="term" value="C:outer membrane-bounded periplasmic space"/>
    <property type="evidence" value="ECO:0007669"/>
    <property type="project" value="TreeGrafter"/>
</dbReference>
<accession>K1S9H7</accession>
<proteinExistence type="predicted"/>
<evidence type="ECO:0000259" key="1">
    <source>
        <dbReference type="Pfam" id="PF03572"/>
    </source>
</evidence>
<dbReference type="EMBL" id="AJWY01014321">
    <property type="protein sequence ID" value="EKC44096.1"/>
    <property type="molecule type" value="Genomic_DNA"/>
</dbReference>
<dbReference type="InterPro" id="IPR029045">
    <property type="entry name" value="ClpP/crotonase-like_dom_sf"/>
</dbReference>
<dbReference type="InterPro" id="IPR005151">
    <property type="entry name" value="Tail-specific_protease"/>
</dbReference>
<organism evidence="2">
    <name type="scientific">human gut metagenome</name>
    <dbReference type="NCBI Taxonomy" id="408170"/>
    <lineage>
        <taxon>unclassified sequences</taxon>
        <taxon>metagenomes</taxon>
        <taxon>organismal metagenomes</taxon>
    </lineage>
</organism>
<dbReference type="PANTHER" id="PTHR32060:SF30">
    <property type="entry name" value="CARBOXY-TERMINAL PROCESSING PROTEASE CTPA"/>
    <property type="match status" value="1"/>
</dbReference>
<dbReference type="SUPFAM" id="SSF52096">
    <property type="entry name" value="ClpP/crotonase"/>
    <property type="match status" value="1"/>
</dbReference>
<feature type="non-terminal residue" evidence="2">
    <location>
        <position position="1"/>
    </location>
</feature>
<sequence>VNGNTYSAAEFFAAALQEYDWATIVGQNTTGKGRSQTTIALPDGSAVHISSRKYLTPNRVDLSEQGGLVPDVVVAPAADSDVDAQLEAAIAALR</sequence>
<dbReference type="Gene3D" id="3.90.226.10">
    <property type="entry name" value="2-enoyl-CoA Hydratase, Chain A, domain 1"/>
    <property type="match status" value="1"/>
</dbReference>
<dbReference type="GO" id="GO:0008236">
    <property type="term" value="F:serine-type peptidase activity"/>
    <property type="evidence" value="ECO:0007669"/>
    <property type="project" value="InterPro"/>
</dbReference>
<feature type="domain" description="Tail specific protease" evidence="1">
    <location>
        <begin position="1"/>
        <end position="74"/>
    </location>
</feature>
<gene>
    <name evidence="2" type="ORF">LEA_20817</name>
</gene>
<dbReference type="GO" id="GO:0006508">
    <property type="term" value="P:proteolysis"/>
    <property type="evidence" value="ECO:0007669"/>
    <property type="project" value="InterPro"/>
</dbReference>
<reference evidence="2" key="1">
    <citation type="journal article" date="2013" name="Environ. Microbiol.">
        <title>Microbiota from the distal guts of lean and obese adolescents exhibit partial functional redundancy besides clear differences in community structure.</title>
        <authorList>
            <person name="Ferrer M."/>
            <person name="Ruiz A."/>
            <person name="Lanza F."/>
            <person name="Haange S.B."/>
            <person name="Oberbach A."/>
            <person name="Till H."/>
            <person name="Bargiela R."/>
            <person name="Campoy C."/>
            <person name="Segura M.T."/>
            <person name="Richter M."/>
            <person name="von Bergen M."/>
            <person name="Seifert J."/>
            <person name="Suarez A."/>
        </authorList>
    </citation>
    <scope>NUCLEOTIDE SEQUENCE</scope>
</reference>
<dbReference type="PANTHER" id="PTHR32060">
    <property type="entry name" value="TAIL-SPECIFIC PROTEASE"/>
    <property type="match status" value="1"/>
</dbReference>
<dbReference type="Pfam" id="PF03572">
    <property type="entry name" value="Peptidase_S41"/>
    <property type="match status" value="1"/>
</dbReference>
<evidence type="ECO:0000313" key="2">
    <source>
        <dbReference type="EMBL" id="EKC44096.1"/>
    </source>
</evidence>
<protein>
    <submittedName>
        <fullName evidence="2">Protein containing Peptidase S41 domain protein</fullName>
    </submittedName>
</protein>
<dbReference type="GO" id="GO:0007165">
    <property type="term" value="P:signal transduction"/>
    <property type="evidence" value="ECO:0007669"/>
    <property type="project" value="TreeGrafter"/>
</dbReference>
<dbReference type="GO" id="GO:0004175">
    <property type="term" value="F:endopeptidase activity"/>
    <property type="evidence" value="ECO:0007669"/>
    <property type="project" value="TreeGrafter"/>
</dbReference>
<name>K1S9H7_9ZZZZ</name>
<dbReference type="AlphaFoldDB" id="K1S9H7"/>
<comment type="caution">
    <text evidence="2">The sequence shown here is derived from an EMBL/GenBank/DDBJ whole genome shotgun (WGS) entry which is preliminary data.</text>
</comment>